<dbReference type="STRING" id="1423807.FD16_GL001074"/>
<proteinExistence type="predicted"/>
<evidence type="ECO:0000313" key="3">
    <source>
        <dbReference type="EMBL" id="KRM10878.1"/>
    </source>
</evidence>
<dbReference type="AlphaFoldDB" id="A0A0R1VZ11"/>
<accession>A0A0R1VZ11</accession>
<dbReference type="PATRIC" id="fig|1423807.3.peg.1093"/>
<name>A0A0R1VZ11_9LACO</name>
<dbReference type="NCBIfam" id="NF041635">
    <property type="entry name" value="STM3941_fam"/>
    <property type="match status" value="1"/>
</dbReference>
<sequence length="205" mass="24030">MRVYTTGLIFTVFAVAFLAVLLAKTWFVLKAFAVLFALMFGYLAFRTFKKAFQKEPEYVIDSQGVTDYTREDTITLPWNDIMKIEMVPNNAVMEIGILANNAMSDKDQQGDALKDNLKNNGNIAFYTIMIDGFNFRRKQFTGIFKELERQGAHYNPQILISEYIDPETKRKMADKREAIQRAQRRQRKMERRQLAGKQPSRWKFW</sequence>
<evidence type="ECO:0000313" key="4">
    <source>
        <dbReference type="Proteomes" id="UP000051820"/>
    </source>
</evidence>
<dbReference type="Proteomes" id="UP000051820">
    <property type="component" value="Unassembled WGS sequence"/>
</dbReference>
<gene>
    <name evidence="3" type="ORF">FD16_GL001074</name>
</gene>
<organism evidence="3 4">
    <name type="scientific">Paucilactobacillus suebicus DSM 5007 = KCTC 3549</name>
    <dbReference type="NCBI Taxonomy" id="1423807"/>
    <lineage>
        <taxon>Bacteria</taxon>
        <taxon>Bacillati</taxon>
        <taxon>Bacillota</taxon>
        <taxon>Bacilli</taxon>
        <taxon>Lactobacillales</taxon>
        <taxon>Lactobacillaceae</taxon>
        <taxon>Paucilactobacillus</taxon>
    </lineage>
</organism>
<dbReference type="eggNOG" id="ENOG5030B64">
    <property type="taxonomic scope" value="Bacteria"/>
</dbReference>
<feature type="region of interest" description="Disordered" evidence="1">
    <location>
        <begin position="183"/>
        <end position="205"/>
    </location>
</feature>
<dbReference type="InterPro" id="IPR048136">
    <property type="entry name" value="STM3941-like"/>
</dbReference>
<comment type="caution">
    <text evidence="3">The sequence shown here is derived from an EMBL/GenBank/DDBJ whole genome shotgun (WGS) entry which is preliminary data.</text>
</comment>
<evidence type="ECO:0000256" key="2">
    <source>
        <dbReference type="SAM" id="Phobius"/>
    </source>
</evidence>
<protein>
    <submittedName>
        <fullName evidence="3">Uncharacterized protein</fullName>
    </submittedName>
</protein>
<feature type="transmembrane region" description="Helical" evidence="2">
    <location>
        <begin position="7"/>
        <end position="23"/>
    </location>
</feature>
<evidence type="ECO:0000256" key="1">
    <source>
        <dbReference type="SAM" id="MobiDB-lite"/>
    </source>
</evidence>
<reference evidence="3 4" key="1">
    <citation type="journal article" date="2015" name="Genome Announc.">
        <title>Expanding the biotechnology potential of lactobacilli through comparative genomics of 213 strains and associated genera.</title>
        <authorList>
            <person name="Sun Z."/>
            <person name="Harris H.M."/>
            <person name="McCann A."/>
            <person name="Guo C."/>
            <person name="Argimon S."/>
            <person name="Zhang W."/>
            <person name="Yang X."/>
            <person name="Jeffery I.B."/>
            <person name="Cooney J.C."/>
            <person name="Kagawa T.F."/>
            <person name="Liu W."/>
            <person name="Song Y."/>
            <person name="Salvetti E."/>
            <person name="Wrobel A."/>
            <person name="Rasinkangas P."/>
            <person name="Parkhill J."/>
            <person name="Rea M.C."/>
            <person name="O'Sullivan O."/>
            <person name="Ritari J."/>
            <person name="Douillard F.P."/>
            <person name="Paul Ross R."/>
            <person name="Yang R."/>
            <person name="Briner A.E."/>
            <person name="Felis G.E."/>
            <person name="de Vos W.M."/>
            <person name="Barrangou R."/>
            <person name="Klaenhammer T.R."/>
            <person name="Caufield P.W."/>
            <person name="Cui Y."/>
            <person name="Zhang H."/>
            <person name="O'Toole P.W."/>
        </authorList>
    </citation>
    <scope>NUCLEOTIDE SEQUENCE [LARGE SCALE GENOMIC DNA]</scope>
    <source>
        <strain evidence="3 4">DSM 5007</strain>
    </source>
</reference>
<keyword evidence="2" id="KW-1133">Transmembrane helix</keyword>
<keyword evidence="4" id="KW-1185">Reference proteome</keyword>
<keyword evidence="2" id="KW-0472">Membrane</keyword>
<keyword evidence="2" id="KW-0812">Transmembrane</keyword>
<dbReference type="EMBL" id="AZGF01000024">
    <property type="protein sequence ID" value="KRM10878.1"/>
    <property type="molecule type" value="Genomic_DNA"/>
</dbReference>